<reference evidence="3 4" key="1">
    <citation type="submission" date="2018-05" db="EMBL/GenBank/DDBJ databases">
        <title>Genomic Encyclopedia of Type Strains, Phase IV (KMG-IV): sequencing the most valuable type-strain genomes for metagenomic binning, comparative biology and taxonomic classification.</title>
        <authorList>
            <person name="Goeker M."/>
        </authorList>
    </citation>
    <scope>NUCLEOTIDE SEQUENCE [LARGE SCALE GENOMIC DNA]</scope>
    <source>
        <strain evidence="3 4">DSM 16097</strain>
    </source>
</reference>
<name>A0A316GN03_9RHOB</name>
<organism evidence="3 4">
    <name type="scientific">Roseicyclus mahoneyensis</name>
    <dbReference type="NCBI Taxonomy" id="164332"/>
    <lineage>
        <taxon>Bacteria</taxon>
        <taxon>Pseudomonadati</taxon>
        <taxon>Pseudomonadota</taxon>
        <taxon>Alphaproteobacteria</taxon>
        <taxon>Rhodobacterales</taxon>
        <taxon>Roseobacteraceae</taxon>
        <taxon>Roseicyclus</taxon>
    </lineage>
</organism>
<dbReference type="EMBL" id="QGGW01000003">
    <property type="protein sequence ID" value="PWK60813.1"/>
    <property type="molecule type" value="Genomic_DNA"/>
</dbReference>
<dbReference type="OrthoDB" id="6305173at2"/>
<feature type="compositionally biased region" description="Polar residues" evidence="1">
    <location>
        <begin position="142"/>
        <end position="151"/>
    </location>
</feature>
<dbReference type="InterPro" id="IPR036844">
    <property type="entry name" value="Hint_dom_sf"/>
</dbReference>
<evidence type="ECO:0000259" key="2">
    <source>
        <dbReference type="Pfam" id="PF13403"/>
    </source>
</evidence>
<proteinExistence type="predicted"/>
<feature type="domain" description="Hedgehog/Intein (Hint)" evidence="2">
    <location>
        <begin position="161"/>
        <end position="291"/>
    </location>
</feature>
<sequence>MPLLITELAINADGQWAVEITNTGPDAIAFDGTTSFTLLAYSQSGNNVNLSLSNFAASIAAGETIVLGHSAITGVDNGNDFRFSHDNLSYLQLATDDVIDGRPVSASLDTIGVRSGPILPDDTVWTSDTSRTTDPDPDNLGDFTQTSPFSTNTLGTPTLSCFLAGTAIASPSGPRAVETLAPGDMVLTADGRAVPVVWLGILTLRRVTADTPHPIRIAAGALGHGLPLRALRLTADHALLLDGLLVNAGALVNGTTIRPDPVAAPFAVYHVETEAHEVLLAEGAPAESFINYAGRNPFDNHTADPRRGQGHVIAELNLPRVTTARAVPAPLQDRLRGVAPGRDAA</sequence>
<accession>A0A316GN03</accession>
<dbReference type="AlphaFoldDB" id="A0A316GN03"/>
<comment type="caution">
    <text evidence="3">The sequence shown here is derived from an EMBL/GenBank/DDBJ whole genome shotgun (WGS) entry which is preliminary data.</text>
</comment>
<evidence type="ECO:0000256" key="1">
    <source>
        <dbReference type="SAM" id="MobiDB-lite"/>
    </source>
</evidence>
<dbReference type="SUPFAM" id="SSF51294">
    <property type="entry name" value="Hedgehog/intein (Hint) domain"/>
    <property type="match status" value="1"/>
</dbReference>
<keyword evidence="4" id="KW-1185">Reference proteome</keyword>
<dbReference type="Pfam" id="PF13403">
    <property type="entry name" value="Hint_2"/>
    <property type="match status" value="1"/>
</dbReference>
<dbReference type="RefSeq" id="WP_109666888.1">
    <property type="nucleotide sequence ID" value="NZ_QGGW01000003.1"/>
</dbReference>
<gene>
    <name evidence="3" type="ORF">C7455_10310</name>
</gene>
<dbReference type="Proteomes" id="UP000245708">
    <property type="component" value="Unassembled WGS sequence"/>
</dbReference>
<dbReference type="InterPro" id="IPR028992">
    <property type="entry name" value="Hedgehog/Intein_dom"/>
</dbReference>
<feature type="region of interest" description="Disordered" evidence="1">
    <location>
        <begin position="122"/>
        <end position="151"/>
    </location>
</feature>
<protein>
    <submittedName>
        <fullName evidence="3">Hint domain-containing protein</fullName>
    </submittedName>
</protein>
<evidence type="ECO:0000313" key="3">
    <source>
        <dbReference type="EMBL" id="PWK60813.1"/>
    </source>
</evidence>
<evidence type="ECO:0000313" key="4">
    <source>
        <dbReference type="Proteomes" id="UP000245708"/>
    </source>
</evidence>
<dbReference type="Gene3D" id="2.170.16.10">
    <property type="entry name" value="Hedgehog/Intein (Hint) domain"/>
    <property type="match status" value="1"/>
</dbReference>